<dbReference type="InterPro" id="IPR018170">
    <property type="entry name" value="Aldo/ket_reductase_CS"/>
</dbReference>
<name>A0A1B2IXS2_9LACO</name>
<dbReference type="FunFam" id="3.20.20.100:FF:000004">
    <property type="entry name" value="Oxidoreductase, aldo/keto reductase"/>
    <property type="match status" value="1"/>
</dbReference>
<dbReference type="PANTHER" id="PTHR43364">
    <property type="entry name" value="NADH-SPECIFIC METHYLGLYOXAL REDUCTASE-RELATED"/>
    <property type="match status" value="1"/>
</dbReference>
<evidence type="ECO:0000313" key="4">
    <source>
        <dbReference type="Proteomes" id="UP000093267"/>
    </source>
</evidence>
<dbReference type="CDD" id="cd19083">
    <property type="entry name" value="AKR_AKR11A1_11D1"/>
    <property type="match status" value="1"/>
</dbReference>
<dbReference type="AlphaFoldDB" id="A0A1B2IXS2"/>
<keyword evidence="1" id="KW-0560">Oxidoreductase</keyword>
<dbReference type="GO" id="GO:0005829">
    <property type="term" value="C:cytosol"/>
    <property type="evidence" value="ECO:0007669"/>
    <property type="project" value="TreeGrafter"/>
</dbReference>
<protein>
    <submittedName>
        <fullName evidence="3">Oxidoreductase</fullName>
    </submittedName>
</protein>
<dbReference type="InterPro" id="IPR050523">
    <property type="entry name" value="AKR_Detox_Biosynth"/>
</dbReference>
<evidence type="ECO:0000313" key="3">
    <source>
        <dbReference type="EMBL" id="ANZ66820.1"/>
    </source>
</evidence>
<dbReference type="Pfam" id="PF00248">
    <property type="entry name" value="Aldo_ket_red"/>
    <property type="match status" value="1"/>
</dbReference>
<organism evidence="3 4">
    <name type="scientific">Secundilactobacillus paracollinoides</name>
    <dbReference type="NCBI Taxonomy" id="240427"/>
    <lineage>
        <taxon>Bacteria</taxon>
        <taxon>Bacillati</taxon>
        <taxon>Bacillota</taxon>
        <taxon>Bacilli</taxon>
        <taxon>Lactobacillales</taxon>
        <taxon>Lactobacillaceae</taxon>
        <taxon>Secundilactobacillus</taxon>
    </lineage>
</organism>
<dbReference type="InterPro" id="IPR023210">
    <property type="entry name" value="NADP_OxRdtase_dom"/>
</dbReference>
<proteinExistence type="predicted"/>
<accession>A0A1B2IXS2</accession>
<reference evidence="3 4" key="1">
    <citation type="submission" date="2016-03" db="EMBL/GenBank/DDBJ databases">
        <title>Pediococcus and Lactobacillus from brewery environment - whole genome sequencing and assembly.</title>
        <authorList>
            <person name="Behr J."/>
            <person name="Geissler A.J."/>
            <person name="Vogel R.F."/>
        </authorList>
    </citation>
    <scope>NUCLEOTIDE SEQUENCE [LARGE SCALE GENOMIC DNA]</scope>
    <source>
        <strain evidence="3 4">TMW 1.1995</strain>
    </source>
</reference>
<gene>
    <name evidence="3" type="ORF">AYR63_06500</name>
</gene>
<dbReference type="STRING" id="240427.AYR62_11700"/>
<keyword evidence="4" id="KW-1185">Reference proteome</keyword>
<feature type="domain" description="NADP-dependent oxidoreductase" evidence="2">
    <location>
        <begin position="17"/>
        <end position="309"/>
    </location>
</feature>
<evidence type="ECO:0000259" key="2">
    <source>
        <dbReference type="Pfam" id="PF00248"/>
    </source>
</evidence>
<dbReference type="EMBL" id="CP014924">
    <property type="protein sequence ID" value="ANZ66820.1"/>
    <property type="molecule type" value="Genomic_DNA"/>
</dbReference>
<dbReference type="PRINTS" id="PR00069">
    <property type="entry name" value="ALDKETRDTASE"/>
</dbReference>
<dbReference type="InterPro" id="IPR036812">
    <property type="entry name" value="NAD(P)_OxRdtase_dom_sf"/>
</dbReference>
<dbReference type="Proteomes" id="UP000093267">
    <property type="component" value="Chromosome"/>
</dbReference>
<dbReference type="SUPFAM" id="SSF51430">
    <property type="entry name" value="NAD(P)-linked oxidoreductase"/>
    <property type="match status" value="1"/>
</dbReference>
<dbReference type="InterPro" id="IPR020471">
    <property type="entry name" value="AKR"/>
</dbReference>
<sequence length="326" mass="35567">MSQQVKIGKSDVTATALGLGTNAVGGYNLFPNLKDETGLDIVKTGIESGITLLDTAYVYGLGHSEELVGKAIKDFNRSKLVIATKGAHDFSTGEQVIKNDPKFLTEQVDASLKRLGTDYIDIYYIHFPDHDTPKAEAVGALQRLREAGKIRAIGVSNFSLDQIKDANADGYLDVVEDEFSLLHQDHGADMLPYFKENNISFVPYFPLASGLLTGKYTKDVHFPQDDIRSQMDDFQEPRYSDILAAVDKVRPIAEAHDATVAQTILAWYIKNPLISVVIPGAKKPEQVAANAKAMAVALSDDEFQTIDAAFSGFKHITSGKSLADPD</sequence>
<dbReference type="PANTHER" id="PTHR43364:SF4">
    <property type="entry name" value="NAD(P)-LINKED OXIDOREDUCTASE SUPERFAMILY PROTEIN"/>
    <property type="match status" value="1"/>
</dbReference>
<dbReference type="Gene3D" id="3.20.20.100">
    <property type="entry name" value="NADP-dependent oxidoreductase domain"/>
    <property type="match status" value="1"/>
</dbReference>
<dbReference type="GO" id="GO:0016491">
    <property type="term" value="F:oxidoreductase activity"/>
    <property type="evidence" value="ECO:0007669"/>
    <property type="project" value="UniProtKB-KW"/>
</dbReference>
<dbReference type="RefSeq" id="WP_054710647.1">
    <property type="nucleotide sequence ID" value="NZ_CP014912.1"/>
</dbReference>
<evidence type="ECO:0000256" key="1">
    <source>
        <dbReference type="ARBA" id="ARBA00023002"/>
    </source>
</evidence>
<dbReference type="PROSITE" id="PS00062">
    <property type="entry name" value="ALDOKETO_REDUCTASE_2"/>
    <property type="match status" value="1"/>
</dbReference>
<dbReference type="OrthoDB" id="9773828at2"/>